<dbReference type="Gene3D" id="3.15.10.10">
    <property type="entry name" value="Bactericidal permeability-increasing protein, domain 1"/>
    <property type="match status" value="1"/>
</dbReference>
<keyword evidence="2" id="KW-1185">Reference proteome</keyword>
<feature type="domain" description="Lipid-binding serum glycoprotein N-terminal" evidence="1">
    <location>
        <begin position="84"/>
        <end position="193"/>
    </location>
</feature>
<dbReference type="GO" id="GO:0008289">
    <property type="term" value="F:lipid binding"/>
    <property type="evidence" value="ECO:0007669"/>
    <property type="project" value="InterPro"/>
</dbReference>
<evidence type="ECO:0000313" key="3">
    <source>
        <dbReference type="WBParaSite" id="jg22982"/>
    </source>
</evidence>
<evidence type="ECO:0000313" key="2">
    <source>
        <dbReference type="Proteomes" id="UP000887574"/>
    </source>
</evidence>
<name>A0A915DRS9_9BILA</name>
<evidence type="ECO:0000259" key="1">
    <source>
        <dbReference type="Pfam" id="PF01273"/>
    </source>
</evidence>
<proteinExistence type="predicted"/>
<dbReference type="AlphaFoldDB" id="A0A915DRS9"/>
<protein>
    <submittedName>
        <fullName evidence="3">Lipid-binding serum glycoprotein N-terminal domain-containing protein</fullName>
    </submittedName>
</protein>
<dbReference type="InterPro" id="IPR017943">
    <property type="entry name" value="Bactericidal_perm-incr_a/b_dom"/>
</dbReference>
<dbReference type="InterPro" id="IPR017942">
    <property type="entry name" value="Lipid-bd_serum_glycop_N"/>
</dbReference>
<dbReference type="Proteomes" id="UP000887574">
    <property type="component" value="Unplaced"/>
</dbReference>
<reference evidence="3" key="1">
    <citation type="submission" date="2022-11" db="UniProtKB">
        <authorList>
            <consortium name="WormBaseParasite"/>
        </authorList>
    </citation>
    <scope>IDENTIFICATION</scope>
</reference>
<sequence>MAVNAQSLANSFFTEPDVHPGFSSKLSPKAFQLLGEYLKQRVGKLLKFGALQYNSTVTLTPQVQLSLASVTSSGALNFDATSFQSQIAVVAGKGLVWTGTNLRTTVNSAYKMVSSSGEVNGNVPVTFDRTTVEIALNTAVNRDGHLKTDLERCKVLVGELHLEFSPSDVEVLRNYLPLIHRSIREQIDNLLCPPSMPNSFQ</sequence>
<organism evidence="2 3">
    <name type="scientific">Ditylenchus dipsaci</name>
    <dbReference type="NCBI Taxonomy" id="166011"/>
    <lineage>
        <taxon>Eukaryota</taxon>
        <taxon>Metazoa</taxon>
        <taxon>Ecdysozoa</taxon>
        <taxon>Nematoda</taxon>
        <taxon>Chromadorea</taxon>
        <taxon>Rhabditida</taxon>
        <taxon>Tylenchina</taxon>
        <taxon>Tylenchomorpha</taxon>
        <taxon>Sphaerularioidea</taxon>
        <taxon>Anguinidae</taxon>
        <taxon>Anguininae</taxon>
        <taxon>Ditylenchus</taxon>
    </lineage>
</organism>
<dbReference type="WBParaSite" id="jg22982">
    <property type="protein sequence ID" value="jg22982"/>
    <property type="gene ID" value="jg22982"/>
</dbReference>
<accession>A0A915DRS9</accession>
<dbReference type="SUPFAM" id="SSF55394">
    <property type="entry name" value="Bactericidal permeability-increasing protein, BPI"/>
    <property type="match status" value="1"/>
</dbReference>
<dbReference type="Pfam" id="PF01273">
    <property type="entry name" value="LBP_BPI_CETP"/>
    <property type="match status" value="1"/>
</dbReference>